<keyword evidence="3" id="KW-1185">Reference proteome</keyword>
<evidence type="ECO:0000256" key="1">
    <source>
        <dbReference type="SAM" id="Coils"/>
    </source>
</evidence>
<dbReference type="AlphaFoldDB" id="A0A444X4Q8"/>
<dbReference type="Proteomes" id="UP000289738">
    <property type="component" value="Chromosome B10"/>
</dbReference>
<sequence>MEEKERQKAEAKAKEVEAAEAAKRSARAAVASLLPSKMLIQRLNDANASEPELVERITETEGSDHLGVSFWELDSKYTVLIFGAKLSEGVFVGSFLSMSSIAVRTRVACEVIVEVGYY</sequence>
<keyword evidence="1" id="KW-0175">Coiled coil</keyword>
<comment type="caution">
    <text evidence="2">The sequence shown here is derived from an EMBL/GenBank/DDBJ whole genome shotgun (WGS) entry which is preliminary data.</text>
</comment>
<gene>
    <name evidence="2" type="ORF">Ahy_B10g104090</name>
</gene>
<name>A0A444X4Q8_ARAHY</name>
<feature type="coiled-coil region" evidence="1">
    <location>
        <begin position="1"/>
        <end position="29"/>
    </location>
</feature>
<dbReference type="EMBL" id="SDMP01000020">
    <property type="protein sequence ID" value="RYQ84639.1"/>
    <property type="molecule type" value="Genomic_DNA"/>
</dbReference>
<evidence type="ECO:0000313" key="2">
    <source>
        <dbReference type="EMBL" id="RYQ84639.1"/>
    </source>
</evidence>
<protein>
    <submittedName>
        <fullName evidence="2">Uncharacterized protein</fullName>
    </submittedName>
</protein>
<organism evidence="2 3">
    <name type="scientific">Arachis hypogaea</name>
    <name type="common">Peanut</name>
    <dbReference type="NCBI Taxonomy" id="3818"/>
    <lineage>
        <taxon>Eukaryota</taxon>
        <taxon>Viridiplantae</taxon>
        <taxon>Streptophyta</taxon>
        <taxon>Embryophyta</taxon>
        <taxon>Tracheophyta</taxon>
        <taxon>Spermatophyta</taxon>
        <taxon>Magnoliopsida</taxon>
        <taxon>eudicotyledons</taxon>
        <taxon>Gunneridae</taxon>
        <taxon>Pentapetalae</taxon>
        <taxon>rosids</taxon>
        <taxon>fabids</taxon>
        <taxon>Fabales</taxon>
        <taxon>Fabaceae</taxon>
        <taxon>Papilionoideae</taxon>
        <taxon>50 kb inversion clade</taxon>
        <taxon>dalbergioids sensu lato</taxon>
        <taxon>Dalbergieae</taxon>
        <taxon>Pterocarpus clade</taxon>
        <taxon>Arachis</taxon>
    </lineage>
</organism>
<evidence type="ECO:0000313" key="3">
    <source>
        <dbReference type="Proteomes" id="UP000289738"/>
    </source>
</evidence>
<reference evidence="2 3" key="1">
    <citation type="submission" date="2019-01" db="EMBL/GenBank/DDBJ databases">
        <title>Sequencing of cultivated peanut Arachis hypogaea provides insights into genome evolution and oil improvement.</title>
        <authorList>
            <person name="Chen X."/>
        </authorList>
    </citation>
    <scope>NUCLEOTIDE SEQUENCE [LARGE SCALE GENOMIC DNA]</scope>
    <source>
        <strain evidence="3">cv. Fuhuasheng</strain>
        <tissue evidence="2">Leaves</tissue>
    </source>
</reference>
<accession>A0A444X4Q8</accession>
<proteinExistence type="predicted"/>